<gene>
    <name evidence="9" type="ORF">PSQ40_11390</name>
</gene>
<feature type="transmembrane region" description="Helical" evidence="7">
    <location>
        <begin position="278"/>
        <end position="299"/>
    </location>
</feature>
<dbReference type="CDD" id="cd06174">
    <property type="entry name" value="MFS"/>
    <property type="match status" value="1"/>
</dbReference>
<evidence type="ECO:0000256" key="6">
    <source>
        <dbReference type="ARBA" id="ARBA00023136"/>
    </source>
</evidence>
<dbReference type="Proteomes" id="UP001528673">
    <property type="component" value="Unassembled WGS sequence"/>
</dbReference>
<feature type="transmembrane region" description="Helical" evidence="7">
    <location>
        <begin position="45"/>
        <end position="63"/>
    </location>
</feature>
<dbReference type="SUPFAM" id="SSF103473">
    <property type="entry name" value="MFS general substrate transporter"/>
    <property type="match status" value="1"/>
</dbReference>
<proteinExistence type="predicted"/>
<feature type="transmembrane region" description="Helical" evidence="7">
    <location>
        <begin position="376"/>
        <end position="395"/>
    </location>
</feature>
<evidence type="ECO:0000259" key="8">
    <source>
        <dbReference type="PROSITE" id="PS50850"/>
    </source>
</evidence>
<dbReference type="InterPro" id="IPR020846">
    <property type="entry name" value="MFS_dom"/>
</dbReference>
<dbReference type="PROSITE" id="PS50850">
    <property type="entry name" value="MFS"/>
    <property type="match status" value="1"/>
</dbReference>
<name>A0ABT5MYP7_9BURK</name>
<feature type="transmembrane region" description="Helical" evidence="7">
    <location>
        <begin position="130"/>
        <end position="151"/>
    </location>
</feature>
<keyword evidence="6 7" id="KW-0472">Membrane</keyword>
<dbReference type="PANTHER" id="PTHR42718:SF46">
    <property type="entry name" value="BLR6921 PROTEIN"/>
    <property type="match status" value="1"/>
</dbReference>
<dbReference type="Gene3D" id="1.20.1250.20">
    <property type="entry name" value="MFS general substrate transporter like domains"/>
    <property type="match status" value="1"/>
</dbReference>
<comment type="subcellular location">
    <subcellularLocation>
        <location evidence="1">Cell membrane</location>
        <topology evidence="1">Multi-pass membrane protein</topology>
    </subcellularLocation>
</comment>
<evidence type="ECO:0000256" key="1">
    <source>
        <dbReference type="ARBA" id="ARBA00004651"/>
    </source>
</evidence>
<dbReference type="Pfam" id="PF07690">
    <property type="entry name" value="MFS_1"/>
    <property type="match status" value="1"/>
</dbReference>
<reference evidence="9 10" key="1">
    <citation type="submission" date="2023-02" db="EMBL/GenBank/DDBJ databases">
        <title>Bacterial whole genomic sequence of Curvibacter sp. HBC61.</title>
        <authorList>
            <person name="Le V."/>
            <person name="Ko S.-R."/>
            <person name="Ahn C.-Y."/>
            <person name="Oh H.-M."/>
        </authorList>
    </citation>
    <scope>NUCLEOTIDE SEQUENCE [LARGE SCALE GENOMIC DNA]</scope>
    <source>
        <strain evidence="9 10">HBC61</strain>
    </source>
</reference>
<dbReference type="EMBL" id="JAQSIP010000004">
    <property type="protein sequence ID" value="MDD0839179.1"/>
    <property type="molecule type" value="Genomic_DNA"/>
</dbReference>
<evidence type="ECO:0000256" key="2">
    <source>
        <dbReference type="ARBA" id="ARBA00022448"/>
    </source>
</evidence>
<keyword evidence="4 7" id="KW-0812">Transmembrane</keyword>
<organism evidence="9 10">
    <name type="scientific">Curvibacter cyanobacteriorum</name>
    <dbReference type="NCBI Taxonomy" id="3026422"/>
    <lineage>
        <taxon>Bacteria</taxon>
        <taxon>Pseudomonadati</taxon>
        <taxon>Pseudomonadota</taxon>
        <taxon>Betaproteobacteria</taxon>
        <taxon>Burkholderiales</taxon>
        <taxon>Comamonadaceae</taxon>
        <taxon>Curvibacter</taxon>
    </lineage>
</organism>
<feature type="transmembrane region" description="Helical" evidence="7">
    <location>
        <begin position="311"/>
        <end position="333"/>
    </location>
</feature>
<dbReference type="InterPro" id="IPR011701">
    <property type="entry name" value="MFS"/>
</dbReference>
<comment type="caution">
    <text evidence="9">The sequence shown here is derived from an EMBL/GenBank/DDBJ whole genome shotgun (WGS) entry which is preliminary data.</text>
</comment>
<evidence type="ECO:0000313" key="10">
    <source>
        <dbReference type="Proteomes" id="UP001528673"/>
    </source>
</evidence>
<feature type="transmembrane region" description="Helical" evidence="7">
    <location>
        <begin position="99"/>
        <end position="118"/>
    </location>
</feature>
<dbReference type="InterPro" id="IPR036259">
    <property type="entry name" value="MFS_trans_sf"/>
</dbReference>
<dbReference type="RefSeq" id="WP_273951577.1">
    <property type="nucleotide sequence ID" value="NZ_JAQSIP010000004.1"/>
</dbReference>
<feature type="transmembrane region" description="Helical" evidence="7">
    <location>
        <begin position="163"/>
        <end position="181"/>
    </location>
</feature>
<evidence type="ECO:0000256" key="7">
    <source>
        <dbReference type="SAM" id="Phobius"/>
    </source>
</evidence>
<evidence type="ECO:0000256" key="4">
    <source>
        <dbReference type="ARBA" id="ARBA00022692"/>
    </source>
</evidence>
<dbReference type="PANTHER" id="PTHR42718">
    <property type="entry name" value="MAJOR FACILITATOR SUPERFAMILY MULTIDRUG TRANSPORTER MFSC"/>
    <property type="match status" value="1"/>
</dbReference>
<keyword evidence="5 7" id="KW-1133">Transmembrane helix</keyword>
<evidence type="ECO:0000256" key="3">
    <source>
        <dbReference type="ARBA" id="ARBA00022475"/>
    </source>
</evidence>
<keyword evidence="2" id="KW-0813">Transport</keyword>
<sequence length="404" mass="42371">MTPPRRRVWAWVVVAAGVAAALHVAKLAPALPVWRQDWGLTLAQAGWLLSTVQAAGMVLGALMGGLADAWGLRRCALLGLGVLSVASALAPAAQAVSTLLALRALEGLGFLLATMPAAGLLRRHVPPQRLALMLGVWGCYMPLATALALLLGPWVLTHWHWAVWWWGAAAATALMGALLAWRLPPDPAGGAVPAERRHGAGRGLWLRLRQTWSSTGPWVVAGAFALYSGQWLAVIGFLPSMLAPEAWSPVQAAWLMAGLAGVNMLGNLSGGALQHRGVLPAQLLVLGFGGMAVGSVWAFQSAWPLSFEVRMVGVLLFSLIGGVIPATLFGQAVKVAPDEGCISTTVGWMQQCSSLGQFLGPPAVGALAVWCGGWQWTWVATGTCSVLGMGLAWVLSRTVPARAR</sequence>
<protein>
    <submittedName>
        <fullName evidence="9">MFS transporter</fullName>
    </submittedName>
</protein>
<keyword evidence="10" id="KW-1185">Reference proteome</keyword>
<evidence type="ECO:0000313" key="9">
    <source>
        <dbReference type="EMBL" id="MDD0839179.1"/>
    </source>
</evidence>
<feature type="transmembrane region" description="Helical" evidence="7">
    <location>
        <begin position="75"/>
        <end position="93"/>
    </location>
</feature>
<accession>A0ABT5MYP7</accession>
<feature type="transmembrane region" description="Helical" evidence="7">
    <location>
        <begin position="218"/>
        <end position="240"/>
    </location>
</feature>
<keyword evidence="3" id="KW-1003">Cell membrane</keyword>
<evidence type="ECO:0000256" key="5">
    <source>
        <dbReference type="ARBA" id="ARBA00022989"/>
    </source>
</evidence>
<feature type="domain" description="Major facilitator superfamily (MFS) profile" evidence="8">
    <location>
        <begin position="9"/>
        <end position="400"/>
    </location>
</feature>